<keyword evidence="2" id="KW-1185">Reference proteome</keyword>
<comment type="caution">
    <text evidence="1">The sequence shown here is derived from an EMBL/GenBank/DDBJ whole genome shotgun (WGS) entry which is preliminary data.</text>
</comment>
<organism evidence="1 2">
    <name type="scientific">Halomonas koreensis</name>
    <dbReference type="NCBI Taxonomy" id="245385"/>
    <lineage>
        <taxon>Bacteria</taxon>
        <taxon>Pseudomonadati</taxon>
        <taxon>Pseudomonadota</taxon>
        <taxon>Gammaproteobacteria</taxon>
        <taxon>Oceanospirillales</taxon>
        <taxon>Halomonadaceae</taxon>
        <taxon>Halomonas</taxon>
    </lineage>
</organism>
<dbReference type="RefSeq" id="WP_309653527.1">
    <property type="nucleotide sequence ID" value="NZ_JARWAK010000013.1"/>
</dbReference>
<sequence length="45" mass="4883">MKRIPFWLVIAGTVAAAGLVVWQIVELALITDALFDALAEAKEVE</sequence>
<dbReference type="Proteomes" id="UP001264519">
    <property type="component" value="Unassembled WGS sequence"/>
</dbReference>
<name>A0ABU1G5H1_9GAMM</name>
<reference evidence="1 2" key="1">
    <citation type="submission" date="2023-04" db="EMBL/GenBank/DDBJ databases">
        <title>A long-awaited taxogenomic arrangement of the family Halomonadaceae.</title>
        <authorList>
            <person name="De La Haba R."/>
            <person name="Chuvochina M."/>
            <person name="Wittouck S."/>
            <person name="Arahal D.R."/>
            <person name="Sanchez-Porro C."/>
            <person name="Hugenholtz P."/>
            <person name="Ventosa A."/>
        </authorList>
    </citation>
    <scope>NUCLEOTIDE SEQUENCE [LARGE SCALE GENOMIC DNA]</scope>
    <source>
        <strain evidence="1 2">DSM 23530</strain>
    </source>
</reference>
<gene>
    <name evidence="1" type="ORF">QC818_14230</name>
</gene>
<accession>A0ABU1G5H1</accession>
<evidence type="ECO:0000313" key="2">
    <source>
        <dbReference type="Proteomes" id="UP001264519"/>
    </source>
</evidence>
<dbReference type="EMBL" id="JARWAK010000013">
    <property type="protein sequence ID" value="MDR5867946.1"/>
    <property type="molecule type" value="Genomic_DNA"/>
</dbReference>
<protein>
    <submittedName>
        <fullName evidence="1">Uncharacterized protein</fullName>
    </submittedName>
</protein>
<proteinExistence type="predicted"/>
<evidence type="ECO:0000313" key="1">
    <source>
        <dbReference type="EMBL" id="MDR5867946.1"/>
    </source>
</evidence>